<evidence type="ECO:0000313" key="4">
    <source>
        <dbReference type="Proteomes" id="UP000281738"/>
    </source>
</evidence>
<dbReference type="InterPro" id="IPR008977">
    <property type="entry name" value="PHM/PNGase_F_dom_sf"/>
</dbReference>
<dbReference type="EMBL" id="RKHO01000001">
    <property type="protein sequence ID" value="ROR90310.1"/>
    <property type="molecule type" value="Genomic_DNA"/>
</dbReference>
<evidence type="ECO:0000256" key="2">
    <source>
        <dbReference type="SAM" id="MobiDB-lite"/>
    </source>
</evidence>
<dbReference type="InterPro" id="IPR014784">
    <property type="entry name" value="Cu2_ascorb_mOase-like_C"/>
</dbReference>
<dbReference type="GO" id="GO:0005507">
    <property type="term" value="F:copper ion binding"/>
    <property type="evidence" value="ECO:0007669"/>
    <property type="project" value="InterPro"/>
</dbReference>
<reference evidence="3 4" key="1">
    <citation type="submission" date="2018-11" db="EMBL/GenBank/DDBJ databases">
        <title>Sequencing the genomes of 1000 actinobacteria strains.</title>
        <authorList>
            <person name="Klenk H.-P."/>
        </authorList>
    </citation>
    <scope>NUCLEOTIDE SEQUENCE [LARGE SCALE GENOMIC DNA]</scope>
    <source>
        <strain evidence="3 4">DSM 12652</strain>
    </source>
</reference>
<comment type="caution">
    <text evidence="3">The sequence shown here is derived from an EMBL/GenBank/DDBJ whole genome shotgun (WGS) entry which is preliminary data.</text>
</comment>
<dbReference type="GO" id="GO:0016715">
    <property type="term" value="F:oxidoreductase activity, acting on paired donors, with incorporation or reduction of molecular oxygen, reduced ascorbate as one donor, and incorporation of one atom of oxygen"/>
    <property type="evidence" value="ECO:0007669"/>
    <property type="project" value="InterPro"/>
</dbReference>
<sequence length="435" mass="46064">MTVSRGRAQDGPVLGSGDRGTRHPLPSPTRPAAPHVAVVAALAVLALLLGGCGSTGSGGTDAPARAGRSAVTPSPTGEPEAGHSGHTAAADDTPPRPLRAGERRAGLRMPAAYTPSAPYGRGTDDYRCFLLDPRLASDQVITGFDVRPGNPDVVHHVILFRVPAEQVDAAQREDATTEGEGWTCFGDTGLGGGPGAGLDDAPWLGAWAPGGREQVHPRGLGVELDRGSRIVMQVHYNLVGGAEPDRSGVDLRLAPRTPATTLLHTRLLPAPVELPCRPGRDDAALCERATAVADVKERFGEGPGSTADLLHLLCGEVRPGPVQTCDRPVTQPETVRGVAGHMHLLGRQIRIEVNPGTPRARTLLDVPVWNFDDQGSRTVRPTRLVPGDTVRVTCRHTQRLRDQLPSFEGVTERYVVWGEGSTDEMCLGILQVTRP</sequence>
<gene>
    <name evidence="3" type="ORF">EDD33_1146</name>
</gene>
<evidence type="ECO:0008006" key="5">
    <source>
        <dbReference type="Google" id="ProtNLM"/>
    </source>
</evidence>
<keyword evidence="1" id="KW-1015">Disulfide bond</keyword>
<accession>A0A3N2CS18</accession>
<feature type="region of interest" description="Disordered" evidence="2">
    <location>
        <begin position="55"/>
        <end position="105"/>
    </location>
</feature>
<dbReference type="Gene3D" id="2.60.120.310">
    <property type="entry name" value="Copper type II, ascorbate-dependent monooxygenase, N-terminal domain"/>
    <property type="match status" value="1"/>
</dbReference>
<dbReference type="InterPro" id="IPR036939">
    <property type="entry name" value="Cu2_ascorb_mOase_N_sf"/>
</dbReference>
<feature type="region of interest" description="Disordered" evidence="2">
    <location>
        <begin position="1"/>
        <end position="31"/>
    </location>
</feature>
<dbReference type="AlphaFoldDB" id="A0A3N2CS18"/>
<evidence type="ECO:0000313" key="3">
    <source>
        <dbReference type="EMBL" id="ROR90310.1"/>
    </source>
</evidence>
<dbReference type="Gene3D" id="2.60.120.230">
    <property type="match status" value="1"/>
</dbReference>
<proteinExistence type="predicted"/>
<dbReference type="Proteomes" id="UP000281738">
    <property type="component" value="Unassembled WGS sequence"/>
</dbReference>
<organism evidence="3 4">
    <name type="scientific">Nocardioides aurantiacus</name>
    <dbReference type="NCBI Taxonomy" id="86796"/>
    <lineage>
        <taxon>Bacteria</taxon>
        <taxon>Bacillati</taxon>
        <taxon>Actinomycetota</taxon>
        <taxon>Actinomycetes</taxon>
        <taxon>Propionibacteriales</taxon>
        <taxon>Nocardioidaceae</taxon>
        <taxon>Nocardioides</taxon>
    </lineage>
</organism>
<evidence type="ECO:0000256" key="1">
    <source>
        <dbReference type="ARBA" id="ARBA00023157"/>
    </source>
</evidence>
<dbReference type="SUPFAM" id="SSF49742">
    <property type="entry name" value="PHM/PNGase F"/>
    <property type="match status" value="2"/>
</dbReference>
<protein>
    <recommendedName>
        <fullName evidence="5">Copper type II ascorbate-dependent monooxygenase-like protein</fullName>
    </recommendedName>
</protein>
<keyword evidence="4" id="KW-1185">Reference proteome</keyword>
<name>A0A3N2CS18_9ACTN</name>